<dbReference type="InterPro" id="IPR039261">
    <property type="entry name" value="FNR_nucleotide-bd"/>
</dbReference>
<dbReference type="AlphaFoldDB" id="C8NHH2"/>
<evidence type="ECO:0008006" key="4">
    <source>
        <dbReference type="Google" id="ProtNLM"/>
    </source>
</evidence>
<name>C8NHH2_9LACT</name>
<keyword evidence="1" id="KW-0812">Transmembrane</keyword>
<dbReference type="PANTHER" id="PTHR47354:SF5">
    <property type="entry name" value="PROTEIN RFBI"/>
    <property type="match status" value="1"/>
</dbReference>
<dbReference type="InterPro" id="IPR050415">
    <property type="entry name" value="MRET"/>
</dbReference>
<dbReference type="GO" id="GO:0016491">
    <property type="term" value="F:oxidoreductase activity"/>
    <property type="evidence" value="ECO:0007669"/>
    <property type="project" value="TreeGrafter"/>
</dbReference>
<dbReference type="Gene3D" id="2.40.30.10">
    <property type="entry name" value="Translation factors"/>
    <property type="match status" value="1"/>
</dbReference>
<dbReference type="EMBL" id="ACKZ01000020">
    <property type="protein sequence ID" value="EEW37149.1"/>
    <property type="molecule type" value="Genomic_DNA"/>
</dbReference>
<dbReference type="SUPFAM" id="SSF52343">
    <property type="entry name" value="Ferredoxin reductase-like, C-terminal NADP-linked domain"/>
    <property type="match status" value="1"/>
</dbReference>
<organism evidence="2 3">
    <name type="scientific">Granulicatella adiacens ATCC 49175</name>
    <dbReference type="NCBI Taxonomy" id="638301"/>
    <lineage>
        <taxon>Bacteria</taxon>
        <taxon>Bacillati</taxon>
        <taxon>Bacillota</taxon>
        <taxon>Bacilli</taxon>
        <taxon>Lactobacillales</taxon>
        <taxon>Carnobacteriaceae</taxon>
        <taxon>Granulicatella</taxon>
    </lineage>
</organism>
<dbReference type="Proteomes" id="UP000005926">
    <property type="component" value="Unassembled WGS sequence"/>
</dbReference>
<accession>C8NHH2</accession>
<evidence type="ECO:0000313" key="2">
    <source>
        <dbReference type="EMBL" id="EEW37149.1"/>
    </source>
</evidence>
<dbReference type="InterPro" id="IPR017938">
    <property type="entry name" value="Riboflavin_synthase-like_b-brl"/>
</dbReference>
<dbReference type="STRING" id="638301.HMPREF0444_1367"/>
<keyword evidence="1" id="KW-0472">Membrane</keyword>
<evidence type="ECO:0000256" key="1">
    <source>
        <dbReference type="SAM" id="Phobius"/>
    </source>
</evidence>
<dbReference type="eggNOG" id="COG1018">
    <property type="taxonomic scope" value="Bacteria"/>
</dbReference>
<protein>
    <recommendedName>
        <fullName evidence="4">Ferredoxin reductase</fullName>
    </recommendedName>
</protein>
<dbReference type="Gene3D" id="3.40.50.80">
    <property type="entry name" value="Nucleotide-binding domain of ferredoxin-NADP reductase (FNR) module"/>
    <property type="match status" value="1"/>
</dbReference>
<keyword evidence="3" id="KW-1185">Reference proteome</keyword>
<keyword evidence="1" id="KW-1133">Transmembrane helix</keyword>
<proteinExistence type="predicted"/>
<reference evidence="2 3" key="1">
    <citation type="submission" date="2009-08" db="EMBL/GenBank/DDBJ databases">
        <authorList>
            <person name="Muzny D."/>
            <person name="Qin X."/>
            <person name="Deng J."/>
            <person name="Jiang H."/>
            <person name="Liu Y."/>
            <person name="Qu J."/>
            <person name="Song X.-Z."/>
            <person name="Zhang L."/>
            <person name="Thornton R."/>
            <person name="Coyle M."/>
            <person name="Francisco L."/>
            <person name="Jackson L."/>
            <person name="Javaid M."/>
            <person name="Korchina V."/>
            <person name="Kovar C."/>
            <person name="Mata R."/>
            <person name="Mathew T."/>
            <person name="Ngo R."/>
            <person name="Nguyen L."/>
            <person name="Nguyen N."/>
            <person name="Okwuonu G."/>
            <person name="Ongeri F."/>
            <person name="Pham C."/>
            <person name="Simmons D."/>
            <person name="Wilczek-Boney K."/>
            <person name="Hale W."/>
            <person name="Jakkamsetti A."/>
            <person name="Pham P."/>
            <person name="Ruth R."/>
            <person name="San Lucas F."/>
            <person name="Warren J."/>
            <person name="Zhang J."/>
            <person name="Zhao Z."/>
            <person name="Zhou C."/>
            <person name="Zhu D."/>
            <person name="Lee S."/>
            <person name="Bess C."/>
            <person name="Blankenburg K."/>
            <person name="Forbes L."/>
            <person name="Fu Q."/>
            <person name="Gubbala S."/>
            <person name="Hirani K."/>
            <person name="Jayaseelan J.C."/>
            <person name="Lara F."/>
            <person name="Munidasa M."/>
            <person name="Palculict T."/>
            <person name="Patil S."/>
            <person name="Pu L.-L."/>
            <person name="Saada N."/>
            <person name="Tang L."/>
            <person name="Weissenberger G."/>
            <person name="Zhu Y."/>
            <person name="Hemphill L."/>
            <person name="Shang Y."/>
            <person name="Youmans B."/>
            <person name="Ayvaz T."/>
            <person name="Ross M."/>
            <person name="Santibanez J."/>
            <person name="Aqrawi P."/>
            <person name="Gross S."/>
            <person name="Joshi V."/>
            <person name="Fowler G."/>
            <person name="Nazareth L."/>
            <person name="Reid J."/>
            <person name="Worley K."/>
            <person name="Petrosino J."/>
            <person name="Highlander S."/>
            <person name="Gibbs R."/>
        </authorList>
    </citation>
    <scope>NUCLEOTIDE SEQUENCE [LARGE SCALE GENOMIC DNA]</scope>
    <source>
        <strain evidence="2 3">ATCC 49175</strain>
    </source>
</reference>
<dbReference type="PANTHER" id="PTHR47354">
    <property type="entry name" value="NADH OXIDOREDUCTASE HCR"/>
    <property type="match status" value="1"/>
</dbReference>
<comment type="caution">
    <text evidence="2">The sequence shown here is derived from an EMBL/GenBank/DDBJ whole genome shotgun (WGS) entry which is preliminary data.</text>
</comment>
<dbReference type="CDD" id="cd00322">
    <property type="entry name" value="FNR_like"/>
    <property type="match status" value="1"/>
</dbReference>
<dbReference type="SUPFAM" id="SSF63380">
    <property type="entry name" value="Riboflavin synthase domain-like"/>
    <property type="match status" value="1"/>
</dbReference>
<evidence type="ECO:0000313" key="3">
    <source>
        <dbReference type="Proteomes" id="UP000005926"/>
    </source>
</evidence>
<gene>
    <name evidence="2" type="ORF">HMPREF0444_1367</name>
</gene>
<sequence length="272" mass="30466">MREIMKRGKKMVIIIISILVALCLITWGVITYLGRSQTLSVKSIENFNDDLYLIRLTKPDNVTWEAGSYAQFTLHDVKENAQETTDVISSASMSNDKNKQNSGWLTIASNPNENEIFILTHNSGSFYKKTLTNLQAGSKVEMSWLYSNLSVADGKDPLVFFASDVGIAAIRPIIKEWAGKRDIIISHLDKGVLIFNEEIANLSKKETNLTYETTSSFSQSQDSLKNAAEKYGNKATYLLSGQPDDVEMMKKFLEEKGIDSKKIKVDAFKGLK</sequence>
<dbReference type="HOGENOM" id="CLU_003827_8_0_9"/>
<feature type="transmembrane region" description="Helical" evidence="1">
    <location>
        <begin position="12"/>
        <end position="34"/>
    </location>
</feature>